<evidence type="ECO:0000256" key="1">
    <source>
        <dbReference type="ARBA" id="ARBA00004167"/>
    </source>
</evidence>
<organism evidence="20 21">
    <name type="scientific">Amborella trichopoda</name>
    <dbReference type="NCBI Taxonomy" id="13333"/>
    <lineage>
        <taxon>Eukaryota</taxon>
        <taxon>Viridiplantae</taxon>
        <taxon>Streptophyta</taxon>
        <taxon>Embryophyta</taxon>
        <taxon>Tracheophyta</taxon>
        <taxon>Spermatophyta</taxon>
        <taxon>Magnoliopsida</taxon>
        <taxon>Amborellales</taxon>
        <taxon>Amborellaceae</taxon>
        <taxon>Amborella</taxon>
    </lineage>
</organism>
<dbReference type="FunFam" id="2.60.120.430:FF:000002">
    <property type="entry name" value="Leucine-rich repeat receptor-like protein kinase"/>
    <property type="match status" value="1"/>
</dbReference>
<keyword evidence="8" id="KW-0732">Signal</keyword>
<evidence type="ECO:0000256" key="14">
    <source>
        <dbReference type="ARBA" id="ARBA00023136"/>
    </source>
</evidence>
<evidence type="ECO:0000256" key="8">
    <source>
        <dbReference type="ARBA" id="ARBA00022729"/>
    </source>
</evidence>
<gene>
    <name evidence="20" type="ORF">AMTR_s00032p00162420</name>
</gene>
<evidence type="ECO:0000256" key="12">
    <source>
        <dbReference type="ARBA" id="ARBA00022840"/>
    </source>
</evidence>
<proteinExistence type="predicted"/>
<evidence type="ECO:0000256" key="2">
    <source>
        <dbReference type="ARBA" id="ARBA00012513"/>
    </source>
</evidence>
<dbReference type="GO" id="GO:0004672">
    <property type="term" value="F:protein kinase activity"/>
    <property type="evidence" value="ECO:0000318"/>
    <property type="project" value="GO_Central"/>
</dbReference>
<dbReference type="EC" id="2.7.11.1" evidence="2"/>
<dbReference type="InterPro" id="IPR021720">
    <property type="entry name" value="Malectin_dom"/>
</dbReference>
<dbReference type="InterPro" id="IPR011009">
    <property type="entry name" value="Kinase-like_dom_sf"/>
</dbReference>
<keyword evidence="9" id="KW-0677">Repeat</keyword>
<evidence type="ECO:0000256" key="10">
    <source>
        <dbReference type="ARBA" id="ARBA00022741"/>
    </source>
</evidence>
<dbReference type="Gene3D" id="1.10.510.10">
    <property type="entry name" value="Transferase(Phosphotransferase) domain 1"/>
    <property type="match status" value="1"/>
</dbReference>
<dbReference type="PANTHER" id="PTHR48006:SF34">
    <property type="entry name" value="OS08G0203700 PROTEIN"/>
    <property type="match status" value="1"/>
</dbReference>
<dbReference type="FunFam" id="3.80.10.10:FF:000298">
    <property type="entry name" value="Putative LRR receptor-like serine/threonine-protein kinase"/>
    <property type="match status" value="1"/>
</dbReference>
<dbReference type="InterPro" id="IPR000719">
    <property type="entry name" value="Prot_kinase_dom"/>
</dbReference>
<keyword evidence="4" id="KW-0597">Phosphoprotein</keyword>
<keyword evidence="13 18" id="KW-1133">Transmembrane helix</keyword>
<keyword evidence="5" id="KW-0433">Leucine-rich repeat</keyword>
<dbReference type="Gramene" id="ERN14888">
    <property type="protein sequence ID" value="ERN14888"/>
    <property type="gene ID" value="AMTR_s00032p00162420"/>
</dbReference>
<feature type="domain" description="Protein kinase" evidence="19">
    <location>
        <begin position="314"/>
        <end position="689"/>
    </location>
</feature>
<dbReference type="Proteomes" id="UP000017836">
    <property type="component" value="Unassembled WGS sequence"/>
</dbReference>
<dbReference type="GO" id="GO:0005524">
    <property type="term" value="F:ATP binding"/>
    <property type="evidence" value="ECO:0007669"/>
    <property type="project" value="UniProtKB-KW"/>
</dbReference>
<evidence type="ECO:0000256" key="4">
    <source>
        <dbReference type="ARBA" id="ARBA00022553"/>
    </source>
</evidence>
<dbReference type="InterPro" id="IPR032675">
    <property type="entry name" value="LRR_dom_sf"/>
</dbReference>
<dbReference type="SMART" id="SM00220">
    <property type="entry name" value="S_TKc"/>
    <property type="match status" value="1"/>
</dbReference>
<keyword evidence="11" id="KW-0418">Kinase</keyword>
<accession>U5D3E5</accession>
<dbReference type="FunFam" id="1.10.510.10:FF:000044">
    <property type="entry name" value="Putative LRR receptor-like serine/threonine-protein kinase"/>
    <property type="match status" value="1"/>
</dbReference>
<evidence type="ECO:0000256" key="6">
    <source>
        <dbReference type="ARBA" id="ARBA00022679"/>
    </source>
</evidence>
<name>U5D3E5_AMBTC</name>
<keyword evidence="16" id="KW-0325">Glycoprotein</keyword>
<dbReference type="SUPFAM" id="SSF56112">
    <property type="entry name" value="Protein kinase-like (PK-like)"/>
    <property type="match status" value="1"/>
</dbReference>
<evidence type="ECO:0000313" key="20">
    <source>
        <dbReference type="EMBL" id="ERN14888.1"/>
    </source>
</evidence>
<dbReference type="GO" id="GO:0004674">
    <property type="term" value="F:protein serine/threonine kinase activity"/>
    <property type="evidence" value="ECO:0007669"/>
    <property type="project" value="UniProtKB-KW"/>
</dbReference>
<keyword evidence="6" id="KW-0808">Transferase</keyword>
<evidence type="ECO:0000256" key="13">
    <source>
        <dbReference type="ARBA" id="ARBA00022989"/>
    </source>
</evidence>
<comment type="subcellular location">
    <subcellularLocation>
        <location evidence="1">Membrane</location>
        <topology evidence="1">Single-pass membrane protein</topology>
    </subcellularLocation>
</comment>
<evidence type="ECO:0000256" key="5">
    <source>
        <dbReference type="ARBA" id="ARBA00022614"/>
    </source>
</evidence>
<dbReference type="eggNOG" id="ENOG502QUW9">
    <property type="taxonomic scope" value="Eukaryota"/>
</dbReference>
<dbReference type="PANTHER" id="PTHR48006">
    <property type="entry name" value="LEUCINE-RICH REPEAT-CONTAINING PROTEIN DDB_G0281931-RELATED"/>
    <property type="match status" value="1"/>
</dbReference>
<dbReference type="OMA" id="FIRHSVW"/>
<feature type="compositionally biased region" description="Polar residues" evidence="17">
    <location>
        <begin position="716"/>
        <end position="741"/>
    </location>
</feature>
<dbReference type="Pfam" id="PF00560">
    <property type="entry name" value="LRR_1"/>
    <property type="match status" value="3"/>
</dbReference>
<dbReference type="GO" id="GO:0045088">
    <property type="term" value="P:regulation of innate immune response"/>
    <property type="evidence" value="ECO:0000318"/>
    <property type="project" value="GO_Central"/>
</dbReference>
<dbReference type="SUPFAM" id="SSF52058">
    <property type="entry name" value="L domain-like"/>
    <property type="match status" value="1"/>
</dbReference>
<dbReference type="Gene3D" id="2.60.120.430">
    <property type="entry name" value="Galactose-binding lectin"/>
    <property type="match status" value="1"/>
</dbReference>
<keyword evidence="10" id="KW-0547">Nucleotide-binding</keyword>
<evidence type="ECO:0000256" key="3">
    <source>
        <dbReference type="ARBA" id="ARBA00022527"/>
    </source>
</evidence>
<dbReference type="GO" id="GO:0005886">
    <property type="term" value="C:plasma membrane"/>
    <property type="evidence" value="ECO:0000318"/>
    <property type="project" value="GO_Central"/>
</dbReference>
<keyword evidence="3" id="KW-0723">Serine/threonine-protein kinase</keyword>
<evidence type="ECO:0000259" key="19">
    <source>
        <dbReference type="PROSITE" id="PS50011"/>
    </source>
</evidence>
<dbReference type="PROSITE" id="PS50011">
    <property type="entry name" value="PROTEIN_KINASE_DOM"/>
    <property type="match status" value="1"/>
</dbReference>
<keyword evidence="14 18" id="KW-0472">Membrane</keyword>
<feature type="transmembrane region" description="Helical" evidence="18">
    <location>
        <begin position="394"/>
        <end position="416"/>
    </location>
</feature>
<dbReference type="EMBL" id="KI392518">
    <property type="protein sequence ID" value="ERN14888.1"/>
    <property type="molecule type" value="Genomic_DNA"/>
</dbReference>
<evidence type="ECO:0000256" key="15">
    <source>
        <dbReference type="ARBA" id="ARBA00023170"/>
    </source>
</evidence>
<feature type="region of interest" description="Disordered" evidence="17">
    <location>
        <begin position="716"/>
        <end position="755"/>
    </location>
</feature>
<dbReference type="Gene3D" id="3.30.200.20">
    <property type="entry name" value="Phosphorylase Kinase, domain 1"/>
    <property type="match status" value="2"/>
</dbReference>
<dbReference type="InterPro" id="IPR008271">
    <property type="entry name" value="Ser/Thr_kinase_AS"/>
</dbReference>
<dbReference type="HOGENOM" id="CLU_000288_114_1_1"/>
<dbReference type="InterPro" id="IPR001245">
    <property type="entry name" value="Ser-Thr/Tyr_kinase_cat_dom"/>
</dbReference>
<dbReference type="AlphaFoldDB" id="U5D3E5"/>
<protein>
    <recommendedName>
        <fullName evidence="2">non-specific serine/threonine protein kinase</fullName>
        <ecNumber evidence="2">2.7.11.1</ecNumber>
    </recommendedName>
</protein>
<dbReference type="Pfam" id="PF07714">
    <property type="entry name" value="PK_Tyr_Ser-Thr"/>
    <property type="match status" value="1"/>
</dbReference>
<keyword evidence="7 18" id="KW-0812">Transmembrane</keyword>
<evidence type="ECO:0000256" key="7">
    <source>
        <dbReference type="ARBA" id="ARBA00022692"/>
    </source>
</evidence>
<sequence length="755" mass="83807">MSVLRLQGNSFQGPIPSSFARLTSLRDLRISELSNGTSSLDFIKNMKNLTILVLRNNMISGIIPSDIGGHAQLAHLDLSFNSLTGEIPSSLFNMSSLSFLFLGNNNLSGSLPQQKSSSLSTIDLSYNQLTGSFPLWMNAQNLTMNLVGNSFVIGNSNNSVTPVGLHCLQRTFPCNRNAPRYSSFAINSGGKQITSADGTVYEQDNVTLGMASYYVTDTQRWAISSTGRFLDSPSPRYIETSQSQFTATLDTELFQTARLSPGSLRYYGLGLQNGVYTIRLEFAELEFPTPPDWRSTGRRVFDIYIQGKLELKDFDIRKAAGDSSFRAVPNTYKANVTENFLEIHLFWAGKGTCCIPNQGYYGPLISAVKATPDFVPNVSNLPPSTSSKQNRTGLIVGIVVGFGVLFLILVSAIFIVRKRKKRGLSDEEFLGMGARPNTFSYCELRTATEDFNAKNKLGEGGFGAVYKHRNLVRLFGCCIEGDQRLLVYEYLENKSVDQALFEKSELHLDWSTRYEICMGTARGLAYLHEESRPRIVHRDVKASNILLDADLIPKISDFGLAKLYDDTKTHISTRVAGTIGYLAPEYAMRGHLTEKADVFGFGVVALEILSGRLNSDTSLDEEQIYLLEWAWHLHENNREIELVDQRLTDFNEEQATRTIGVALLCTQASPILRPSMSRVVAMLAGDIEVATVSSRPSYLTDWHFNDINSLVSQDYTPSTRVNNTQSEMDSTTFNTDSSPMNANRPIPHGGIDEGR</sequence>
<keyword evidence="21" id="KW-1185">Reference proteome</keyword>
<dbReference type="Gene3D" id="3.80.10.10">
    <property type="entry name" value="Ribonuclease Inhibitor"/>
    <property type="match status" value="1"/>
</dbReference>
<dbReference type="InterPro" id="IPR051824">
    <property type="entry name" value="LRR_Rcpt-Like_S/T_Kinase"/>
</dbReference>
<evidence type="ECO:0000256" key="9">
    <source>
        <dbReference type="ARBA" id="ARBA00022737"/>
    </source>
</evidence>
<keyword evidence="15" id="KW-0675">Receptor</keyword>
<evidence type="ECO:0000256" key="16">
    <source>
        <dbReference type="ARBA" id="ARBA00023180"/>
    </source>
</evidence>
<reference evidence="21" key="1">
    <citation type="journal article" date="2013" name="Science">
        <title>The Amborella genome and the evolution of flowering plants.</title>
        <authorList>
            <consortium name="Amborella Genome Project"/>
        </authorList>
    </citation>
    <scope>NUCLEOTIDE SEQUENCE [LARGE SCALE GENOMIC DNA]</scope>
</reference>
<keyword evidence="12" id="KW-0067">ATP-binding</keyword>
<evidence type="ECO:0000256" key="11">
    <source>
        <dbReference type="ARBA" id="ARBA00022777"/>
    </source>
</evidence>
<dbReference type="CDD" id="cd12087">
    <property type="entry name" value="TM_EGFR-like"/>
    <property type="match status" value="1"/>
</dbReference>
<evidence type="ECO:0000313" key="21">
    <source>
        <dbReference type="Proteomes" id="UP000017836"/>
    </source>
</evidence>
<dbReference type="InterPro" id="IPR001611">
    <property type="entry name" value="Leu-rich_rpt"/>
</dbReference>
<dbReference type="PROSITE" id="PS00108">
    <property type="entry name" value="PROTEIN_KINASE_ST"/>
    <property type="match status" value="1"/>
</dbReference>
<dbReference type="Pfam" id="PF11721">
    <property type="entry name" value="Malectin"/>
    <property type="match status" value="1"/>
</dbReference>
<evidence type="ECO:0000256" key="17">
    <source>
        <dbReference type="SAM" id="MobiDB-lite"/>
    </source>
</evidence>
<evidence type="ECO:0000256" key="18">
    <source>
        <dbReference type="SAM" id="Phobius"/>
    </source>
</evidence>